<gene>
    <name evidence="1" type="ORF">E2C01_095087</name>
</gene>
<reference evidence="1 2" key="1">
    <citation type="submission" date="2019-05" db="EMBL/GenBank/DDBJ databases">
        <title>Another draft genome of Portunus trituberculatus and its Hox gene families provides insights of decapod evolution.</title>
        <authorList>
            <person name="Jeong J.-H."/>
            <person name="Song I."/>
            <person name="Kim S."/>
            <person name="Choi T."/>
            <person name="Kim D."/>
            <person name="Ryu S."/>
            <person name="Kim W."/>
        </authorList>
    </citation>
    <scope>NUCLEOTIDE SEQUENCE [LARGE SCALE GENOMIC DNA]</scope>
    <source>
        <tissue evidence="1">Muscle</tissue>
    </source>
</reference>
<protein>
    <submittedName>
        <fullName evidence="1">Uncharacterized protein</fullName>
    </submittedName>
</protein>
<evidence type="ECO:0000313" key="1">
    <source>
        <dbReference type="EMBL" id="MPC99659.1"/>
    </source>
</evidence>
<dbReference type="AlphaFoldDB" id="A0A5B7JXW7"/>
<organism evidence="1 2">
    <name type="scientific">Portunus trituberculatus</name>
    <name type="common">Swimming crab</name>
    <name type="synonym">Neptunus trituberculatus</name>
    <dbReference type="NCBI Taxonomy" id="210409"/>
    <lineage>
        <taxon>Eukaryota</taxon>
        <taxon>Metazoa</taxon>
        <taxon>Ecdysozoa</taxon>
        <taxon>Arthropoda</taxon>
        <taxon>Crustacea</taxon>
        <taxon>Multicrustacea</taxon>
        <taxon>Malacostraca</taxon>
        <taxon>Eumalacostraca</taxon>
        <taxon>Eucarida</taxon>
        <taxon>Decapoda</taxon>
        <taxon>Pleocyemata</taxon>
        <taxon>Brachyura</taxon>
        <taxon>Eubrachyura</taxon>
        <taxon>Portunoidea</taxon>
        <taxon>Portunidae</taxon>
        <taxon>Portuninae</taxon>
        <taxon>Portunus</taxon>
    </lineage>
</organism>
<comment type="caution">
    <text evidence="1">The sequence shown here is derived from an EMBL/GenBank/DDBJ whole genome shotgun (WGS) entry which is preliminary data.</text>
</comment>
<sequence length="94" mass="10686">MLPSSSTAQLYKYGMAGSRILAAIHWTPGNTTPCNPWHGRVSNPGCPTLDAGEHHQLPPLIESNICRIKVRLMFRRPVHRFRVRVTLTWRTAVR</sequence>
<dbReference type="EMBL" id="VSRR010119302">
    <property type="protein sequence ID" value="MPC99659.1"/>
    <property type="molecule type" value="Genomic_DNA"/>
</dbReference>
<evidence type="ECO:0000313" key="2">
    <source>
        <dbReference type="Proteomes" id="UP000324222"/>
    </source>
</evidence>
<name>A0A5B7JXW7_PORTR</name>
<accession>A0A5B7JXW7</accession>
<dbReference type="Proteomes" id="UP000324222">
    <property type="component" value="Unassembled WGS sequence"/>
</dbReference>
<proteinExistence type="predicted"/>
<keyword evidence="2" id="KW-1185">Reference proteome</keyword>